<evidence type="ECO:0000313" key="4">
    <source>
        <dbReference type="Proteomes" id="UP000262969"/>
    </source>
</evidence>
<reference evidence="3 4" key="1">
    <citation type="journal article" date="2018" name="Nat. Biotechnol.">
        <title>A standardized bacterial taxonomy based on genome phylogeny substantially revises the tree of life.</title>
        <authorList>
            <person name="Parks D.H."/>
            <person name="Chuvochina M."/>
            <person name="Waite D.W."/>
            <person name="Rinke C."/>
            <person name="Skarshewski A."/>
            <person name="Chaumeil P.A."/>
            <person name="Hugenholtz P."/>
        </authorList>
    </citation>
    <scope>NUCLEOTIDE SEQUENCE [LARGE SCALE GENOMIC DNA]</scope>
    <source>
        <strain evidence="3">UBA11728</strain>
    </source>
</reference>
<dbReference type="Pfam" id="PF22564">
    <property type="entry name" value="HAAS"/>
    <property type="match status" value="1"/>
</dbReference>
<accession>A0A3D2XBR7</accession>
<keyword evidence="2" id="KW-0812">Transmembrane</keyword>
<evidence type="ECO:0000313" key="3">
    <source>
        <dbReference type="EMBL" id="HCL04033.1"/>
    </source>
</evidence>
<feature type="transmembrane region" description="Helical" evidence="2">
    <location>
        <begin position="241"/>
        <end position="264"/>
    </location>
</feature>
<protein>
    <recommendedName>
        <fullName evidence="5">DUF1700 domain-containing protein</fullName>
    </recommendedName>
</protein>
<name>A0A3D2XBR7_9FIRM</name>
<keyword evidence="2" id="KW-1133">Transmembrane helix</keyword>
<dbReference type="AlphaFoldDB" id="A0A3D2XBR7"/>
<sequence>MNRVEFLKELEELLQDIPTEERMEALTFYDSYFEEAGELNEPIILRELGSPAKVAKSIKLDLGTIKEEESGEYTERGYQDSAQSKDSIMKLNEVSNLELGDEQQDYKENRQSNSYQNQGNQNQSAYNENQNFTNQNQNSSYQNQNTGYQNNNQNYQNQNSGYQNQNGNYQNQNAGYQYQNGNYQNQNTSHQNQNMYYQNGTYQNQRPIVKKTGINVFALILLCIFGFPIIIPLMIACFATVFGLVVGFGGAGIGCIIAGFALFVTGVAQVFVIPMLGALAVGGGLLCFGIGLLLFLVACYCAKMFPVLIRGLVGLLKAPFGGRSVVA</sequence>
<keyword evidence="2" id="KW-0472">Membrane</keyword>
<organism evidence="3 4">
    <name type="scientific">Lachnoclostridium phytofermentans</name>
    <dbReference type="NCBI Taxonomy" id="66219"/>
    <lineage>
        <taxon>Bacteria</taxon>
        <taxon>Bacillati</taxon>
        <taxon>Bacillota</taxon>
        <taxon>Clostridia</taxon>
        <taxon>Lachnospirales</taxon>
        <taxon>Lachnospiraceae</taxon>
    </lineage>
</organism>
<feature type="transmembrane region" description="Helical" evidence="2">
    <location>
        <begin position="214"/>
        <end position="235"/>
    </location>
</feature>
<proteinExistence type="predicted"/>
<evidence type="ECO:0008006" key="5">
    <source>
        <dbReference type="Google" id="ProtNLM"/>
    </source>
</evidence>
<evidence type="ECO:0000256" key="1">
    <source>
        <dbReference type="SAM" id="MobiDB-lite"/>
    </source>
</evidence>
<gene>
    <name evidence="3" type="ORF">DHW61_16770</name>
</gene>
<feature type="transmembrane region" description="Helical" evidence="2">
    <location>
        <begin position="276"/>
        <end position="298"/>
    </location>
</feature>
<feature type="compositionally biased region" description="Low complexity" evidence="1">
    <location>
        <begin position="111"/>
        <end position="187"/>
    </location>
</feature>
<evidence type="ECO:0000256" key="2">
    <source>
        <dbReference type="SAM" id="Phobius"/>
    </source>
</evidence>
<dbReference type="Proteomes" id="UP000262969">
    <property type="component" value="Unassembled WGS sequence"/>
</dbReference>
<comment type="caution">
    <text evidence="3">The sequence shown here is derived from an EMBL/GenBank/DDBJ whole genome shotgun (WGS) entry which is preliminary data.</text>
</comment>
<feature type="region of interest" description="Disordered" evidence="1">
    <location>
        <begin position="103"/>
        <end position="187"/>
    </location>
</feature>
<dbReference type="EMBL" id="DPVV01000548">
    <property type="protein sequence ID" value="HCL04033.1"/>
    <property type="molecule type" value="Genomic_DNA"/>
</dbReference>